<keyword evidence="4" id="KW-1185">Reference proteome</keyword>
<dbReference type="InterPro" id="IPR002823">
    <property type="entry name" value="DUF112_TM"/>
</dbReference>
<evidence type="ECO:0000313" key="3">
    <source>
        <dbReference type="EMBL" id="MXN18871.1"/>
    </source>
</evidence>
<feature type="transmembrane region" description="Helical" evidence="1">
    <location>
        <begin position="314"/>
        <end position="334"/>
    </location>
</feature>
<comment type="caution">
    <text evidence="3">The sequence shown here is derived from an EMBL/GenBank/DDBJ whole genome shotgun (WGS) entry which is preliminary data.</text>
</comment>
<organism evidence="3 4">
    <name type="scientific">Pseudooceanicola albus</name>
    <dbReference type="NCBI Taxonomy" id="2692189"/>
    <lineage>
        <taxon>Bacteria</taxon>
        <taxon>Pseudomonadati</taxon>
        <taxon>Pseudomonadota</taxon>
        <taxon>Alphaproteobacteria</taxon>
        <taxon>Rhodobacterales</taxon>
        <taxon>Paracoccaceae</taxon>
        <taxon>Pseudooceanicola</taxon>
    </lineage>
</organism>
<feature type="transmembrane region" description="Helical" evidence="1">
    <location>
        <begin position="106"/>
        <end position="128"/>
    </location>
</feature>
<feature type="domain" description="DUF112" evidence="2">
    <location>
        <begin position="17"/>
        <end position="438"/>
    </location>
</feature>
<dbReference type="AlphaFoldDB" id="A0A6L7G4E8"/>
<feature type="transmembrane region" description="Helical" evidence="1">
    <location>
        <begin position="135"/>
        <end position="157"/>
    </location>
</feature>
<feature type="transmembrane region" description="Helical" evidence="1">
    <location>
        <begin position="388"/>
        <end position="407"/>
    </location>
</feature>
<dbReference type="PANTHER" id="PTHR35342">
    <property type="entry name" value="TRICARBOXYLIC TRANSPORT PROTEIN"/>
    <property type="match status" value="1"/>
</dbReference>
<feature type="transmembrane region" description="Helical" evidence="1">
    <location>
        <begin position="20"/>
        <end position="46"/>
    </location>
</feature>
<gene>
    <name evidence="3" type="ORF">GR170_13555</name>
</gene>
<feature type="transmembrane region" description="Helical" evidence="1">
    <location>
        <begin position="354"/>
        <end position="376"/>
    </location>
</feature>
<dbReference type="PANTHER" id="PTHR35342:SF5">
    <property type="entry name" value="TRICARBOXYLIC TRANSPORT PROTEIN"/>
    <property type="match status" value="1"/>
</dbReference>
<dbReference type="Pfam" id="PF01970">
    <property type="entry name" value="TctA"/>
    <property type="match status" value="1"/>
</dbReference>
<dbReference type="Proteomes" id="UP000477911">
    <property type="component" value="Unassembled WGS sequence"/>
</dbReference>
<evidence type="ECO:0000256" key="1">
    <source>
        <dbReference type="SAM" id="Phobius"/>
    </source>
</evidence>
<keyword evidence="1" id="KW-0472">Membrane</keyword>
<evidence type="ECO:0000259" key="2">
    <source>
        <dbReference type="Pfam" id="PF01970"/>
    </source>
</evidence>
<feature type="transmembrane region" description="Helical" evidence="1">
    <location>
        <begin position="252"/>
        <end position="277"/>
    </location>
</feature>
<protein>
    <submittedName>
        <fullName evidence="3">C4-dicarboxylate ABC transporter permease</fullName>
    </submittedName>
</protein>
<dbReference type="EMBL" id="WUMU01000015">
    <property type="protein sequence ID" value="MXN18871.1"/>
    <property type="molecule type" value="Genomic_DNA"/>
</dbReference>
<feature type="transmembrane region" description="Helical" evidence="1">
    <location>
        <begin position="58"/>
        <end position="78"/>
    </location>
</feature>
<keyword evidence="1" id="KW-1133">Transmembrane helix</keyword>
<feature type="transmembrane region" description="Helical" evidence="1">
    <location>
        <begin position="196"/>
        <end position="217"/>
    </location>
</feature>
<sequence length="508" mass="52730">MDMLLDSLAMVADLRVLLGILAGTLLGLIMGALPGLSAAMAIALLIPLTFGMGPIMGMGMLLGAFCGAIAGGAIPALLLNIPGTPSSVCTTLDGFPMVRNGRAGEALGLALASSFIGGVIGALFLILFAPPIARFALAFGPAEFFALGVFGIVIIASVSSGSVLRGVAAGLLGLGLATVGSDPMTGVLRFTAGQPALITGIGLLPALIGLFAVSQVLQDIAERTGLTTPPETMAQPRAAHIPWRLLARGWKVISVSTVIGTVIGAIPGAGGSIASFLSYDQARRMSKTPEKFGTGHPEGVIASESANNATAGGALIPMLTLGVPGEVATAVLMGGLTIQGVRPGPGLFEQQATLFYGILLAFLLANVVMFLTQLLGIRLFIRILQVPFRLLMPMILMFCVIGVYGVNGSLFEVWLMFGFGLLGFFLNRYGFGTAPVILGLILGSLMESNLRRGMLVFNGDWTQFLRQPISLTLLLLAAVFLGAVLWQRHREAPTPDADTDPDALRAPH</sequence>
<feature type="transmembrane region" description="Helical" evidence="1">
    <location>
        <begin position="464"/>
        <end position="486"/>
    </location>
</feature>
<keyword evidence="1" id="KW-0812">Transmembrane</keyword>
<evidence type="ECO:0000313" key="4">
    <source>
        <dbReference type="Proteomes" id="UP000477911"/>
    </source>
</evidence>
<feature type="transmembrane region" description="Helical" evidence="1">
    <location>
        <begin position="163"/>
        <end position="184"/>
    </location>
</feature>
<name>A0A6L7G4E8_9RHOB</name>
<feature type="transmembrane region" description="Helical" evidence="1">
    <location>
        <begin position="413"/>
        <end position="443"/>
    </location>
</feature>
<accession>A0A6L7G4E8</accession>
<proteinExistence type="predicted"/>
<reference evidence="3 4" key="1">
    <citation type="submission" date="2019-12" db="EMBL/GenBank/DDBJ databases">
        <authorList>
            <person name="Li M."/>
        </authorList>
    </citation>
    <scope>NUCLEOTIDE SEQUENCE [LARGE SCALE GENOMIC DNA]</scope>
    <source>
        <strain evidence="3 4">GBMRC 2024</strain>
    </source>
</reference>